<proteinExistence type="predicted"/>
<dbReference type="EMBL" id="FOAN01000008">
    <property type="protein sequence ID" value="SEM17529.1"/>
    <property type="molecule type" value="Genomic_DNA"/>
</dbReference>
<evidence type="ECO:0000313" key="2">
    <source>
        <dbReference type="EMBL" id="SEM17529.1"/>
    </source>
</evidence>
<sequence length="102" mass="10442">MAANVTGLFETRRDAEMAVERLVQEHGVDRSLILIAPAGDANSAGEQTAGADSDAAAPSTGERSDAKLTGPIEVSVDIQDDATASTIRDAFAEFGAHDGGRG</sequence>
<reference evidence="3" key="1">
    <citation type="submission" date="2016-10" db="EMBL/GenBank/DDBJ databases">
        <authorList>
            <person name="Varghese N."/>
            <person name="Submissions S."/>
        </authorList>
    </citation>
    <scope>NUCLEOTIDE SEQUENCE [LARGE SCALE GENOMIC DNA]</scope>
    <source>
        <strain evidence="3">LMG 26383,CCUG 61248,R- 45681</strain>
    </source>
</reference>
<gene>
    <name evidence="2" type="ORF">SAMN04515666_10851</name>
</gene>
<evidence type="ECO:0000313" key="3">
    <source>
        <dbReference type="Proteomes" id="UP000199664"/>
    </source>
</evidence>
<protein>
    <submittedName>
        <fullName evidence="2">Uncharacterized protein</fullName>
    </submittedName>
</protein>
<feature type="region of interest" description="Disordered" evidence="1">
    <location>
        <begin position="39"/>
        <end position="69"/>
    </location>
</feature>
<organism evidence="2 3">
    <name type="scientific">Bosea lupini</name>
    <dbReference type="NCBI Taxonomy" id="1036779"/>
    <lineage>
        <taxon>Bacteria</taxon>
        <taxon>Pseudomonadati</taxon>
        <taxon>Pseudomonadota</taxon>
        <taxon>Alphaproteobacteria</taxon>
        <taxon>Hyphomicrobiales</taxon>
        <taxon>Boseaceae</taxon>
        <taxon>Bosea</taxon>
    </lineage>
</organism>
<dbReference type="Proteomes" id="UP000199664">
    <property type="component" value="Unassembled WGS sequence"/>
</dbReference>
<dbReference type="OrthoDB" id="7271438at2"/>
<evidence type="ECO:0000256" key="1">
    <source>
        <dbReference type="SAM" id="MobiDB-lite"/>
    </source>
</evidence>
<accession>A0A1H7W8X1</accession>
<keyword evidence="3" id="KW-1185">Reference proteome</keyword>
<name>A0A1H7W8X1_9HYPH</name>
<dbReference type="AlphaFoldDB" id="A0A1H7W8X1"/>
<dbReference type="RefSeq" id="WP_091839657.1">
    <property type="nucleotide sequence ID" value="NZ_FOAN01000008.1"/>
</dbReference>